<protein>
    <recommendedName>
        <fullName evidence="2">DUF1707 domain-containing protein</fullName>
    </recommendedName>
</protein>
<evidence type="ECO:0000313" key="3">
    <source>
        <dbReference type="EMBL" id="GAA2098720.1"/>
    </source>
</evidence>
<evidence type="ECO:0000259" key="2">
    <source>
        <dbReference type="Pfam" id="PF08044"/>
    </source>
</evidence>
<reference evidence="3 4" key="1">
    <citation type="journal article" date="2019" name="Int. J. Syst. Evol. Microbiol.">
        <title>The Global Catalogue of Microorganisms (GCM) 10K type strain sequencing project: providing services to taxonomists for standard genome sequencing and annotation.</title>
        <authorList>
            <consortium name="The Broad Institute Genomics Platform"/>
            <consortium name="The Broad Institute Genome Sequencing Center for Infectious Disease"/>
            <person name="Wu L."/>
            <person name="Ma J."/>
        </authorList>
    </citation>
    <scope>NUCLEOTIDE SEQUENCE [LARGE SCALE GENOMIC DNA]</scope>
    <source>
        <strain evidence="3 4">JCM 15900</strain>
    </source>
</reference>
<name>A0ABN2WUZ1_9MICO</name>
<dbReference type="RefSeq" id="WP_344337064.1">
    <property type="nucleotide sequence ID" value="NZ_BAAAPZ010000008.1"/>
</dbReference>
<evidence type="ECO:0000256" key="1">
    <source>
        <dbReference type="SAM" id="MobiDB-lite"/>
    </source>
</evidence>
<dbReference type="EMBL" id="BAAAPZ010000008">
    <property type="protein sequence ID" value="GAA2098720.1"/>
    <property type="molecule type" value="Genomic_DNA"/>
</dbReference>
<sequence>MRAGGARSGLRPSRSEKARYTDALAAAMAEGRLTDALYEERLAAAEQAVSFAELEALVADVPFDSADPRERRRGGGVAALAVVLLSGGAAFGLVRAVAGGDDVPEAVAEAGTQGGGDGTGEDAGGAEADPLELDLHLDTVPAMEDGSVPAAIEAAQEAGLVDIDRVTLNDGFTYVDGRDGEGEYFSLSVQPDRLPTLSEGSEWRGVFLDLDAVDFDLDEVVSRAREYDPSAGEAVRSVMVYRGTGGPADSGEGGTLVDVDFEESDEPFGVTMRLSDLERVE</sequence>
<dbReference type="InterPro" id="IPR012551">
    <property type="entry name" value="DUF1707_SHOCT-like"/>
</dbReference>
<gene>
    <name evidence="3" type="ORF">GCM10009823_20130</name>
</gene>
<feature type="domain" description="DUF1707" evidence="2">
    <location>
        <begin position="10"/>
        <end position="62"/>
    </location>
</feature>
<dbReference type="Pfam" id="PF08044">
    <property type="entry name" value="DUF1707"/>
    <property type="match status" value="1"/>
</dbReference>
<proteinExistence type="predicted"/>
<keyword evidence="4" id="KW-1185">Reference proteome</keyword>
<organism evidence="3 4">
    <name type="scientific">Brevibacterium salitolerans</name>
    <dbReference type="NCBI Taxonomy" id="1403566"/>
    <lineage>
        <taxon>Bacteria</taxon>
        <taxon>Bacillati</taxon>
        <taxon>Actinomycetota</taxon>
        <taxon>Actinomycetes</taxon>
        <taxon>Micrococcales</taxon>
        <taxon>Brevibacteriaceae</taxon>
        <taxon>Brevibacterium</taxon>
    </lineage>
</organism>
<comment type="caution">
    <text evidence="3">The sequence shown here is derived from an EMBL/GenBank/DDBJ whole genome shotgun (WGS) entry which is preliminary data.</text>
</comment>
<evidence type="ECO:0000313" key="4">
    <source>
        <dbReference type="Proteomes" id="UP001500984"/>
    </source>
</evidence>
<feature type="compositionally biased region" description="Gly residues" evidence="1">
    <location>
        <begin position="112"/>
        <end position="123"/>
    </location>
</feature>
<feature type="region of interest" description="Disordered" evidence="1">
    <location>
        <begin position="106"/>
        <end position="127"/>
    </location>
</feature>
<dbReference type="Proteomes" id="UP001500984">
    <property type="component" value="Unassembled WGS sequence"/>
</dbReference>
<accession>A0ABN2WUZ1</accession>